<organism evidence="2 3">
    <name type="scientific">Pedobacter rhodius</name>
    <dbReference type="NCBI Taxonomy" id="3004098"/>
    <lineage>
        <taxon>Bacteria</taxon>
        <taxon>Pseudomonadati</taxon>
        <taxon>Bacteroidota</taxon>
        <taxon>Sphingobacteriia</taxon>
        <taxon>Sphingobacteriales</taxon>
        <taxon>Sphingobacteriaceae</taxon>
        <taxon>Pedobacter</taxon>
    </lineage>
</organism>
<comment type="caution">
    <text evidence="2">The sequence shown here is derived from an EMBL/GenBank/DDBJ whole genome shotgun (WGS) entry which is preliminary data.</text>
</comment>
<evidence type="ECO:0000259" key="1">
    <source>
        <dbReference type="Pfam" id="PF01850"/>
    </source>
</evidence>
<dbReference type="RefSeq" id="WP_269413769.1">
    <property type="nucleotide sequence ID" value="NZ_JAPWGL010000001.1"/>
</dbReference>
<protein>
    <recommendedName>
        <fullName evidence="1">PIN domain-containing protein</fullName>
    </recommendedName>
</protein>
<proteinExistence type="predicted"/>
<gene>
    <name evidence="2" type="ORF">O0931_01355</name>
</gene>
<dbReference type="Pfam" id="PF01850">
    <property type="entry name" value="PIN"/>
    <property type="match status" value="1"/>
</dbReference>
<sequence>MTHLFVFDTVSFINYHFDFFDEKLKLSKNVVDDIKRCLSPDFLDYKLIIPSIVFVEIFDKQLKTDEKASKFKSEILSVFLDSDDVEIKGLDAEILEIFYNIDNDIIKLETHDKLILSSAIQMKAKLITNDEKIKTYIDTTGEVEIVF</sequence>
<dbReference type="EMBL" id="JAPWGL010000001">
    <property type="protein sequence ID" value="MCZ4221938.1"/>
    <property type="molecule type" value="Genomic_DNA"/>
</dbReference>
<name>A0ABT4KVP9_9SPHI</name>
<evidence type="ECO:0000313" key="3">
    <source>
        <dbReference type="Proteomes" id="UP001144341"/>
    </source>
</evidence>
<accession>A0ABT4KVP9</accession>
<dbReference type="Proteomes" id="UP001144341">
    <property type="component" value="Unassembled WGS sequence"/>
</dbReference>
<feature type="domain" description="PIN" evidence="1">
    <location>
        <begin position="34"/>
        <end position="134"/>
    </location>
</feature>
<reference evidence="2" key="1">
    <citation type="submission" date="2022-12" db="EMBL/GenBank/DDBJ databases">
        <title>Genome sequence of SJ11.</title>
        <authorList>
            <person name="Woo H."/>
        </authorList>
    </citation>
    <scope>NUCLEOTIDE SEQUENCE</scope>
    <source>
        <strain evidence="2">SJ11</strain>
    </source>
</reference>
<keyword evidence="3" id="KW-1185">Reference proteome</keyword>
<dbReference type="Gene3D" id="3.40.50.1010">
    <property type="entry name" value="5'-nuclease"/>
    <property type="match status" value="1"/>
</dbReference>
<dbReference type="InterPro" id="IPR002716">
    <property type="entry name" value="PIN_dom"/>
</dbReference>
<dbReference type="SUPFAM" id="SSF88723">
    <property type="entry name" value="PIN domain-like"/>
    <property type="match status" value="1"/>
</dbReference>
<evidence type="ECO:0000313" key="2">
    <source>
        <dbReference type="EMBL" id="MCZ4221938.1"/>
    </source>
</evidence>
<dbReference type="InterPro" id="IPR029060">
    <property type="entry name" value="PIN-like_dom_sf"/>
</dbReference>